<evidence type="ECO:0000256" key="1">
    <source>
        <dbReference type="SAM" id="MobiDB-lite"/>
    </source>
</evidence>
<dbReference type="InterPro" id="IPR018060">
    <property type="entry name" value="HTH_AraC"/>
</dbReference>
<dbReference type="AlphaFoldDB" id="A0A4R4X000"/>
<dbReference type="EMBL" id="SMKP01000018">
    <property type="protein sequence ID" value="TDD23375.1"/>
    <property type="molecule type" value="Genomic_DNA"/>
</dbReference>
<organism evidence="3 4">
    <name type="scientific">Nonomuraea diastatica</name>
    <dbReference type="NCBI Taxonomy" id="1848329"/>
    <lineage>
        <taxon>Bacteria</taxon>
        <taxon>Bacillati</taxon>
        <taxon>Actinomycetota</taxon>
        <taxon>Actinomycetes</taxon>
        <taxon>Streptosporangiales</taxon>
        <taxon>Streptosporangiaceae</taxon>
        <taxon>Nonomuraea</taxon>
    </lineage>
</organism>
<accession>A0A4R4X000</accession>
<evidence type="ECO:0000259" key="2">
    <source>
        <dbReference type="PROSITE" id="PS01124"/>
    </source>
</evidence>
<keyword evidence="4" id="KW-1185">Reference proteome</keyword>
<sequence length="201" mass="21899">MELALVAIPKALLPLREGVMDKVLGRAMPVEGGVSGLLKRFIEDLSDEKLSLRPAARVGAGGSGDGVLRQNRRISTGPTAGGRQALTLRLRASVLRHLHDPELSPRSVAAAHHISVSHLHRLFQEDGDTVAAWIRDQRLQRARSDPRRATNGRVCEHRPLPHPQAPTGPPRLASALLAADSFLNPRFCRCSQHCNNSNLEP</sequence>
<comment type="caution">
    <text evidence="3">The sequence shown here is derived from an EMBL/GenBank/DDBJ whole genome shotgun (WGS) entry which is preliminary data.</text>
</comment>
<dbReference type="GO" id="GO:0003700">
    <property type="term" value="F:DNA-binding transcription factor activity"/>
    <property type="evidence" value="ECO:0007669"/>
    <property type="project" value="InterPro"/>
</dbReference>
<dbReference type="Gene3D" id="1.10.10.60">
    <property type="entry name" value="Homeodomain-like"/>
    <property type="match status" value="1"/>
</dbReference>
<proteinExistence type="predicted"/>
<protein>
    <recommendedName>
        <fullName evidence="2">HTH araC/xylS-type domain-containing protein</fullName>
    </recommendedName>
</protein>
<gene>
    <name evidence="3" type="ORF">E1294_08905</name>
</gene>
<feature type="region of interest" description="Disordered" evidence="1">
    <location>
        <begin position="140"/>
        <end position="170"/>
    </location>
</feature>
<evidence type="ECO:0000313" key="4">
    <source>
        <dbReference type="Proteomes" id="UP000294543"/>
    </source>
</evidence>
<dbReference type="PROSITE" id="PS01124">
    <property type="entry name" value="HTH_ARAC_FAMILY_2"/>
    <property type="match status" value="1"/>
</dbReference>
<feature type="domain" description="HTH araC/xylS-type" evidence="2">
    <location>
        <begin position="88"/>
        <end position="143"/>
    </location>
</feature>
<dbReference type="OrthoDB" id="9799345at2"/>
<reference evidence="3 4" key="1">
    <citation type="submission" date="2019-03" db="EMBL/GenBank/DDBJ databases">
        <title>Draft genome sequences of novel Actinobacteria.</title>
        <authorList>
            <person name="Sahin N."/>
            <person name="Ay H."/>
            <person name="Saygin H."/>
        </authorList>
    </citation>
    <scope>NUCLEOTIDE SEQUENCE [LARGE SCALE GENOMIC DNA]</scope>
    <source>
        <strain evidence="3 4">KC712</strain>
    </source>
</reference>
<dbReference type="GO" id="GO:0043565">
    <property type="term" value="F:sequence-specific DNA binding"/>
    <property type="evidence" value="ECO:0007669"/>
    <property type="project" value="InterPro"/>
</dbReference>
<dbReference type="RefSeq" id="WP_132506683.1">
    <property type="nucleotide sequence ID" value="NZ_SMKP01000018.1"/>
</dbReference>
<dbReference type="Proteomes" id="UP000294543">
    <property type="component" value="Unassembled WGS sequence"/>
</dbReference>
<feature type="compositionally biased region" description="Basic and acidic residues" evidence="1">
    <location>
        <begin position="140"/>
        <end position="159"/>
    </location>
</feature>
<feature type="region of interest" description="Disordered" evidence="1">
    <location>
        <begin position="61"/>
        <end position="80"/>
    </location>
</feature>
<name>A0A4R4X000_9ACTN</name>
<evidence type="ECO:0000313" key="3">
    <source>
        <dbReference type="EMBL" id="TDD23375.1"/>
    </source>
</evidence>